<evidence type="ECO:0008006" key="4">
    <source>
        <dbReference type="Google" id="ProtNLM"/>
    </source>
</evidence>
<organism evidence="2 3">
    <name type="scientific">Araneus ventricosus</name>
    <name type="common">Orbweaver spider</name>
    <name type="synonym">Epeira ventricosa</name>
    <dbReference type="NCBI Taxonomy" id="182803"/>
    <lineage>
        <taxon>Eukaryota</taxon>
        <taxon>Metazoa</taxon>
        <taxon>Ecdysozoa</taxon>
        <taxon>Arthropoda</taxon>
        <taxon>Chelicerata</taxon>
        <taxon>Arachnida</taxon>
        <taxon>Araneae</taxon>
        <taxon>Araneomorphae</taxon>
        <taxon>Entelegynae</taxon>
        <taxon>Araneoidea</taxon>
        <taxon>Araneidae</taxon>
        <taxon>Araneus</taxon>
    </lineage>
</organism>
<dbReference type="AlphaFoldDB" id="A0A4Y2ANF1"/>
<keyword evidence="3" id="KW-1185">Reference proteome</keyword>
<keyword evidence="1" id="KW-0732">Signal</keyword>
<comment type="caution">
    <text evidence="2">The sequence shown here is derived from an EMBL/GenBank/DDBJ whole genome shotgun (WGS) entry which is preliminary data.</text>
</comment>
<dbReference type="EMBL" id="BGPR01000025">
    <property type="protein sequence ID" value="GBL81421.1"/>
    <property type="molecule type" value="Genomic_DNA"/>
</dbReference>
<protein>
    <recommendedName>
        <fullName evidence="4">Secreted protein</fullName>
    </recommendedName>
</protein>
<proteinExistence type="predicted"/>
<name>A0A4Y2ANF1_ARAVE</name>
<feature type="signal peptide" evidence="1">
    <location>
        <begin position="1"/>
        <end position="18"/>
    </location>
</feature>
<evidence type="ECO:0000313" key="3">
    <source>
        <dbReference type="Proteomes" id="UP000499080"/>
    </source>
</evidence>
<reference evidence="2 3" key="1">
    <citation type="journal article" date="2019" name="Sci. Rep.">
        <title>Orb-weaving spider Araneus ventricosus genome elucidates the spidroin gene catalogue.</title>
        <authorList>
            <person name="Kono N."/>
            <person name="Nakamura H."/>
            <person name="Ohtoshi R."/>
            <person name="Moran D.A.P."/>
            <person name="Shinohara A."/>
            <person name="Yoshida Y."/>
            <person name="Fujiwara M."/>
            <person name="Mori M."/>
            <person name="Tomita M."/>
            <person name="Arakawa K."/>
        </authorList>
    </citation>
    <scope>NUCLEOTIDE SEQUENCE [LARGE SCALE GENOMIC DNA]</scope>
</reference>
<feature type="chain" id="PRO_5021470955" description="Secreted protein" evidence="1">
    <location>
        <begin position="19"/>
        <end position="106"/>
    </location>
</feature>
<sequence length="106" mass="11838">MLWVGYCIFLGYLGACLANNIEHQCNVFCTGITGARLLPQDLAGLKICSQCETYDKFTLGRRNGLETILRQWPHTVKICHCYTPISHTSEDGNTCEVSILLPMKQG</sequence>
<dbReference type="Proteomes" id="UP000499080">
    <property type="component" value="Unassembled WGS sequence"/>
</dbReference>
<evidence type="ECO:0000256" key="1">
    <source>
        <dbReference type="SAM" id="SignalP"/>
    </source>
</evidence>
<evidence type="ECO:0000313" key="2">
    <source>
        <dbReference type="EMBL" id="GBL81421.1"/>
    </source>
</evidence>
<accession>A0A4Y2ANF1</accession>
<gene>
    <name evidence="2" type="ORF">AVEN_143705_1</name>
</gene>